<dbReference type="InterPro" id="IPR000801">
    <property type="entry name" value="Esterase-like"/>
</dbReference>
<dbReference type="AlphaFoldDB" id="A0A6J7J0K8"/>
<accession>A0A6J7J0K8</accession>
<dbReference type="Pfam" id="PF00756">
    <property type="entry name" value="Esterase"/>
    <property type="match status" value="1"/>
</dbReference>
<dbReference type="PANTHER" id="PTHR48098:SF1">
    <property type="entry name" value="DIACYLGLYCEROL ACYLTRANSFERASE_MYCOLYLTRANSFERASE AG85A"/>
    <property type="match status" value="1"/>
</dbReference>
<dbReference type="SUPFAM" id="SSF53474">
    <property type="entry name" value="alpha/beta-Hydrolases"/>
    <property type="match status" value="1"/>
</dbReference>
<dbReference type="InterPro" id="IPR050583">
    <property type="entry name" value="Mycobacterial_A85_antigen"/>
</dbReference>
<sequence length="299" mass="31599">MASAGPTTPRGLALRRAALVALALFGIATVAALVLRSRPDSDLPPVTVAAGATDGTVVRRYDLRSASAGRRLVQTVVLPPGDLRGRPLLVLLHARAQDPTSLAQAPLRAALARLGHRAPVVLLPADDGGSYWHDRDSGAWGSYVLYEAIPTAIRRLGLDGSRMAIGGISMGGAGAFALARAAPGRFCAVGGHSAAVWTSASAADPGAYDDAEDFDRNEPLGPVRRGEDRPYGVPLWLDAGTDDRFLPADRTFARALRARGEDVSFSTGPGGHEPRYWQRHMGRYLDFYAGALADCAARR</sequence>
<evidence type="ECO:0000313" key="1">
    <source>
        <dbReference type="EMBL" id="CAB4936147.1"/>
    </source>
</evidence>
<dbReference type="EMBL" id="CAFBMK010000201">
    <property type="protein sequence ID" value="CAB4936147.1"/>
    <property type="molecule type" value="Genomic_DNA"/>
</dbReference>
<gene>
    <name evidence="1" type="ORF">UFOPK3564_02656</name>
</gene>
<name>A0A6J7J0K8_9ZZZZ</name>
<dbReference type="GO" id="GO:0016747">
    <property type="term" value="F:acyltransferase activity, transferring groups other than amino-acyl groups"/>
    <property type="evidence" value="ECO:0007669"/>
    <property type="project" value="TreeGrafter"/>
</dbReference>
<proteinExistence type="predicted"/>
<protein>
    <submittedName>
        <fullName evidence="1">Unannotated protein</fullName>
    </submittedName>
</protein>
<organism evidence="1">
    <name type="scientific">freshwater metagenome</name>
    <dbReference type="NCBI Taxonomy" id="449393"/>
    <lineage>
        <taxon>unclassified sequences</taxon>
        <taxon>metagenomes</taxon>
        <taxon>ecological metagenomes</taxon>
    </lineage>
</organism>
<dbReference type="PANTHER" id="PTHR48098">
    <property type="entry name" value="ENTEROCHELIN ESTERASE-RELATED"/>
    <property type="match status" value="1"/>
</dbReference>
<reference evidence="1" key="1">
    <citation type="submission" date="2020-05" db="EMBL/GenBank/DDBJ databases">
        <authorList>
            <person name="Chiriac C."/>
            <person name="Salcher M."/>
            <person name="Ghai R."/>
            <person name="Kavagutti S V."/>
        </authorList>
    </citation>
    <scope>NUCLEOTIDE SEQUENCE</scope>
</reference>
<dbReference type="InterPro" id="IPR029058">
    <property type="entry name" value="AB_hydrolase_fold"/>
</dbReference>
<dbReference type="Gene3D" id="3.40.50.1820">
    <property type="entry name" value="alpha/beta hydrolase"/>
    <property type="match status" value="1"/>
</dbReference>